<feature type="transmembrane region" description="Helical" evidence="1">
    <location>
        <begin position="6"/>
        <end position="24"/>
    </location>
</feature>
<comment type="caution">
    <text evidence="2">The sequence shown here is derived from an EMBL/GenBank/DDBJ whole genome shotgun (WGS) entry which is preliminary data.</text>
</comment>
<dbReference type="AlphaFoldDB" id="A0A0P8AG23"/>
<protein>
    <submittedName>
        <fullName evidence="2">Uncharacterized protein</fullName>
    </submittedName>
</protein>
<evidence type="ECO:0000256" key="1">
    <source>
        <dbReference type="SAM" id="Phobius"/>
    </source>
</evidence>
<organism evidence="2 3">
    <name type="scientific">Candidatus Methanoperedens nitratireducens</name>
    <dbReference type="NCBI Taxonomy" id="1392998"/>
    <lineage>
        <taxon>Archaea</taxon>
        <taxon>Methanobacteriati</taxon>
        <taxon>Methanobacteriota</taxon>
        <taxon>Stenosarchaea group</taxon>
        <taxon>Methanomicrobia</taxon>
        <taxon>Methanosarcinales</taxon>
        <taxon>ANME-2 cluster</taxon>
        <taxon>Candidatus Methanoperedentaceae</taxon>
        <taxon>Candidatus Methanoperedens</taxon>
    </lineage>
</organism>
<keyword evidence="1" id="KW-1133">Transmembrane helix</keyword>
<feature type="transmembrane region" description="Helical" evidence="1">
    <location>
        <begin position="58"/>
        <end position="79"/>
    </location>
</feature>
<accession>A0A0P8AG23</accession>
<feature type="transmembrane region" description="Helical" evidence="1">
    <location>
        <begin position="31"/>
        <end position="52"/>
    </location>
</feature>
<keyword evidence="1" id="KW-0472">Membrane</keyword>
<name>A0A0P8AG23_9EURY</name>
<keyword evidence="1" id="KW-0812">Transmembrane</keyword>
<gene>
    <name evidence="2" type="ORF">MPEBLZ_02155</name>
</gene>
<dbReference type="Proteomes" id="UP000050360">
    <property type="component" value="Unassembled WGS sequence"/>
</dbReference>
<evidence type="ECO:0000313" key="3">
    <source>
        <dbReference type="Proteomes" id="UP000050360"/>
    </source>
</evidence>
<proteinExistence type="predicted"/>
<sequence>MVIILGITYAILMSLPFSIAFFYQKVFNKNALPYFFVIAGLFYIIYFFIYYMDIFSDIGSGFFAAGGIVLAAASIRLYLLMTGGD</sequence>
<reference evidence="2 3" key="1">
    <citation type="submission" date="2015-09" db="EMBL/GenBank/DDBJ databases">
        <title>A metagenomics-based metabolic model of nitrate-dependent anaerobic oxidation of methane by Methanoperedens-like archaea.</title>
        <authorList>
            <person name="Arshad A."/>
            <person name="Speth D.R."/>
            <person name="De Graaf R.M."/>
            <person name="Op Den Camp H.J."/>
            <person name="Jetten M.S."/>
            <person name="Welte C.U."/>
        </authorList>
    </citation>
    <scope>NUCLEOTIDE SEQUENCE [LARGE SCALE GENOMIC DNA]</scope>
</reference>
<dbReference type="EMBL" id="LKCM01000164">
    <property type="protein sequence ID" value="KPQ43280.1"/>
    <property type="molecule type" value="Genomic_DNA"/>
</dbReference>
<evidence type="ECO:0000313" key="2">
    <source>
        <dbReference type="EMBL" id="KPQ43280.1"/>
    </source>
</evidence>